<dbReference type="SFLD" id="SFLDG01135">
    <property type="entry name" value="C1.5.6:_HAD__Beta-PGM__Phospha"/>
    <property type="match status" value="1"/>
</dbReference>
<dbReference type="Pfam" id="PF01687">
    <property type="entry name" value="Flavokinase"/>
    <property type="match status" value="1"/>
</dbReference>
<dbReference type="InterPro" id="IPR023198">
    <property type="entry name" value="PGP-like_dom2"/>
</dbReference>
<comment type="pathway">
    <text evidence="1">Cofactor biosynthesis; FMN biosynthesis; FMN from riboflavin (ATP route): step 1/1.</text>
</comment>
<keyword evidence="6" id="KW-0547">Nucleotide-binding</keyword>
<dbReference type="GO" id="GO:0005524">
    <property type="term" value="F:ATP binding"/>
    <property type="evidence" value="ECO:0007669"/>
    <property type="project" value="UniProtKB-KW"/>
</dbReference>
<sequence>MKMDFLEQRTLAVIFDLDGTILDTESLCSNVARQVVAGHGMTLNQDVLKAASGKRPLEAWSDVVRLLDMKVSPQKLLEESEPLMAAQWADAGMLPGAMRILQHLHVHGIPFAVATSTPRATFNAKLSKKSELRDLLKIVVCGDEVENGKPHPDCFLKAAELLGVAASACVVIEDAVSGAESARRAGMRVVLVPSLSDRTGFPDPDPNCKEGVCQMLPSLMAFKPESLGLPPFDDQVHGVTPMDVPLRIKGKVVKGFGRGSKELGIPTANVDSDSLHTSLSEAVTGVYAGWVSIGASPDVYKTALSIGWNPHFGNTQKTCEPWILHNFDAPFYDQEIRLLICGYVRPEDKFTCLQALIDRILMDGEVSQKALDDPKLKHYVGDEFLKPAASE</sequence>
<gene>
    <name evidence="9" type="ORF">CEUSTIGMA_g4251.t1</name>
</gene>
<evidence type="ECO:0000256" key="7">
    <source>
        <dbReference type="ARBA" id="ARBA00022840"/>
    </source>
</evidence>
<evidence type="ECO:0000256" key="6">
    <source>
        <dbReference type="ARBA" id="ARBA00022741"/>
    </source>
</evidence>
<dbReference type="Gene3D" id="2.40.30.30">
    <property type="entry name" value="Riboflavin kinase-like"/>
    <property type="match status" value="1"/>
</dbReference>
<dbReference type="GO" id="GO:0009398">
    <property type="term" value="P:FMN biosynthetic process"/>
    <property type="evidence" value="ECO:0007669"/>
    <property type="project" value="UniProtKB-UniPathway"/>
</dbReference>
<dbReference type="InterPro" id="IPR041492">
    <property type="entry name" value="HAD_2"/>
</dbReference>
<keyword evidence="7" id="KW-0067">ATP-binding</keyword>
<dbReference type="InterPro" id="IPR023468">
    <property type="entry name" value="Riboflavin_kinase"/>
</dbReference>
<dbReference type="SUPFAM" id="SSF56784">
    <property type="entry name" value="HAD-like"/>
    <property type="match status" value="1"/>
</dbReference>
<dbReference type="Gene3D" id="1.10.150.240">
    <property type="entry name" value="Putative phosphatase, domain 2"/>
    <property type="match status" value="1"/>
</dbReference>
<keyword evidence="5" id="KW-0808">Transferase</keyword>
<dbReference type="NCBIfam" id="TIGR01509">
    <property type="entry name" value="HAD-SF-IA-v3"/>
    <property type="match status" value="1"/>
</dbReference>
<dbReference type="FunFam" id="2.40.30.30:FF:000005">
    <property type="entry name" value="Haloacid dehalogenase-like hydrolase domain-containing protein 1A"/>
    <property type="match status" value="1"/>
</dbReference>
<dbReference type="UniPathway" id="UPA00276">
    <property type="reaction ID" value="UER00406"/>
</dbReference>
<proteinExistence type="predicted"/>
<comment type="caution">
    <text evidence="9">The sequence shown here is derived from an EMBL/GenBank/DDBJ whole genome shotgun (WGS) entry which is preliminary data.</text>
</comment>
<accession>A0A250X174</accession>
<dbReference type="EC" id="2.7.1.26" evidence="2"/>
<dbReference type="GO" id="GO:0009231">
    <property type="term" value="P:riboflavin biosynthetic process"/>
    <property type="evidence" value="ECO:0007669"/>
    <property type="project" value="InterPro"/>
</dbReference>
<dbReference type="InterPro" id="IPR023214">
    <property type="entry name" value="HAD_sf"/>
</dbReference>
<evidence type="ECO:0000256" key="3">
    <source>
        <dbReference type="ARBA" id="ARBA00022630"/>
    </source>
</evidence>
<evidence type="ECO:0000256" key="4">
    <source>
        <dbReference type="ARBA" id="ARBA00022643"/>
    </source>
</evidence>
<evidence type="ECO:0000256" key="1">
    <source>
        <dbReference type="ARBA" id="ARBA00005201"/>
    </source>
</evidence>
<dbReference type="PANTHER" id="PTHR22749">
    <property type="entry name" value="RIBOFLAVIN KINASE/FMN ADENYLYLTRANSFERASE"/>
    <property type="match status" value="1"/>
</dbReference>
<dbReference type="AlphaFoldDB" id="A0A250X174"/>
<dbReference type="SMART" id="SM00904">
    <property type="entry name" value="Flavokinase"/>
    <property type="match status" value="1"/>
</dbReference>
<protein>
    <recommendedName>
        <fullName evidence="2">riboflavin kinase</fullName>
        <ecNumber evidence="2">2.7.1.26</ecNumber>
    </recommendedName>
</protein>
<dbReference type="GO" id="GO:0008531">
    <property type="term" value="F:riboflavin kinase activity"/>
    <property type="evidence" value="ECO:0007669"/>
    <property type="project" value="UniProtKB-EC"/>
</dbReference>
<name>A0A250X174_9CHLO</name>
<evidence type="ECO:0000256" key="5">
    <source>
        <dbReference type="ARBA" id="ARBA00022679"/>
    </source>
</evidence>
<dbReference type="Pfam" id="PF13419">
    <property type="entry name" value="HAD_2"/>
    <property type="match status" value="1"/>
</dbReference>
<keyword evidence="3" id="KW-0285">Flavoprotein</keyword>
<dbReference type="Proteomes" id="UP000232323">
    <property type="component" value="Unassembled WGS sequence"/>
</dbReference>
<evidence type="ECO:0000313" key="10">
    <source>
        <dbReference type="Proteomes" id="UP000232323"/>
    </source>
</evidence>
<dbReference type="STRING" id="1157962.A0A250X174"/>
<dbReference type="SFLD" id="SFLDG01129">
    <property type="entry name" value="C1.5:_HAD__Beta-PGM__Phosphata"/>
    <property type="match status" value="1"/>
</dbReference>
<reference evidence="9 10" key="1">
    <citation type="submission" date="2017-08" db="EMBL/GenBank/DDBJ databases">
        <title>Acidophilic green algal genome provides insights into adaptation to an acidic environment.</title>
        <authorList>
            <person name="Hirooka S."/>
            <person name="Hirose Y."/>
            <person name="Kanesaki Y."/>
            <person name="Higuchi S."/>
            <person name="Fujiwara T."/>
            <person name="Onuma R."/>
            <person name="Era A."/>
            <person name="Ohbayashi R."/>
            <person name="Uzuka A."/>
            <person name="Nozaki H."/>
            <person name="Yoshikawa H."/>
            <person name="Miyagishima S.Y."/>
        </authorList>
    </citation>
    <scope>NUCLEOTIDE SEQUENCE [LARGE SCALE GENOMIC DNA]</scope>
    <source>
        <strain evidence="9 10">NIES-2499</strain>
    </source>
</reference>
<dbReference type="OrthoDB" id="276388at2759"/>
<dbReference type="SUPFAM" id="SSF82114">
    <property type="entry name" value="Riboflavin kinase-like"/>
    <property type="match status" value="1"/>
</dbReference>
<dbReference type="InterPro" id="IPR023465">
    <property type="entry name" value="Riboflavin_kinase_dom_sf"/>
</dbReference>
<dbReference type="SFLD" id="SFLDS00003">
    <property type="entry name" value="Haloacid_Dehalogenase"/>
    <property type="match status" value="1"/>
</dbReference>
<evidence type="ECO:0000259" key="8">
    <source>
        <dbReference type="SMART" id="SM00904"/>
    </source>
</evidence>
<dbReference type="PANTHER" id="PTHR22749:SF6">
    <property type="entry name" value="RIBOFLAVIN KINASE"/>
    <property type="match status" value="1"/>
</dbReference>
<evidence type="ECO:0000313" key="9">
    <source>
        <dbReference type="EMBL" id="GAX76805.1"/>
    </source>
</evidence>
<keyword evidence="10" id="KW-1185">Reference proteome</keyword>
<evidence type="ECO:0000256" key="2">
    <source>
        <dbReference type="ARBA" id="ARBA00012105"/>
    </source>
</evidence>
<dbReference type="EMBL" id="BEGY01000020">
    <property type="protein sequence ID" value="GAX76805.1"/>
    <property type="molecule type" value="Genomic_DNA"/>
</dbReference>
<dbReference type="InterPro" id="IPR036412">
    <property type="entry name" value="HAD-like_sf"/>
</dbReference>
<feature type="domain" description="Riboflavin kinase" evidence="8">
    <location>
        <begin position="245"/>
        <end position="372"/>
    </location>
</feature>
<dbReference type="InterPro" id="IPR006439">
    <property type="entry name" value="HAD-SF_hydro_IA"/>
</dbReference>
<keyword evidence="4" id="KW-0288">FMN</keyword>
<dbReference type="InterPro" id="IPR015865">
    <property type="entry name" value="Riboflavin_kinase_bac/euk"/>
</dbReference>
<organism evidence="9 10">
    <name type="scientific">Chlamydomonas eustigma</name>
    <dbReference type="NCBI Taxonomy" id="1157962"/>
    <lineage>
        <taxon>Eukaryota</taxon>
        <taxon>Viridiplantae</taxon>
        <taxon>Chlorophyta</taxon>
        <taxon>core chlorophytes</taxon>
        <taxon>Chlorophyceae</taxon>
        <taxon>CS clade</taxon>
        <taxon>Chlamydomonadales</taxon>
        <taxon>Chlamydomonadaceae</taxon>
        <taxon>Chlamydomonas</taxon>
    </lineage>
</organism>
<dbReference type="Gene3D" id="3.40.50.1000">
    <property type="entry name" value="HAD superfamily/HAD-like"/>
    <property type="match status" value="1"/>
</dbReference>